<dbReference type="PANTHER" id="PTHR31286">
    <property type="entry name" value="GLYCINE-RICH CELL WALL STRUCTURAL PROTEIN 1.8-LIKE"/>
    <property type="match status" value="1"/>
</dbReference>
<evidence type="ECO:0000256" key="1">
    <source>
        <dbReference type="SAM" id="MobiDB-lite"/>
    </source>
</evidence>
<dbReference type="PANTHER" id="PTHR31286:SF57">
    <property type="entry name" value="DUF4283 DOMAIN-CONTAINING PROTEIN"/>
    <property type="match status" value="1"/>
</dbReference>
<keyword evidence="2" id="KW-1185">Reference proteome</keyword>
<evidence type="ECO:0000313" key="2">
    <source>
        <dbReference type="Proteomes" id="UP000504610"/>
    </source>
</evidence>
<dbReference type="RefSeq" id="XP_018443565.1">
    <property type="nucleotide sequence ID" value="XM_018588063.1"/>
</dbReference>
<feature type="region of interest" description="Disordered" evidence="1">
    <location>
        <begin position="106"/>
        <end position="134"/>
    </location>
</feature>
<feature type="compositionally biased region" description="Polar residues" evidence="1">
    <location>
        <begin position="106"/>
        <end position="121"/>
    </location>
</feature>
<organism evidence="2 3">
    <name type="scientific">Raphanus sativus</name>
    <name type="common">Radish</name>
    <name type="synonym">Raphanus raphanistrum var. sativus</name>
    <dbReference type="NCBI Taxonomy" id="3726"/>
    <lineage>
        <taxon>Eukaryota</taxon>
        <taxon>Viridiplantae</taxon>
        <taxon>Streptophyta</taxon>
        <taxon>Embryophyta</taxon>
        <taxon>Tracheophyta</taxon>
        <taxon>Spermatophyta</taxon>
        <taxon>Magnoliopsida</taxon>
        <taxon>eudicotyledons</taxon>
        <taxon>Gunneridae</taxon>
        <taxon>Pentapetalae</taxon>
        <taxon>rosids</taxon>
        <taxon>malvids</taxon>
        <taxon>Brassicales</taxon>
        <taxon>Brassicaceae</taxon>
        <taxon>Brassiceae</taxon>
        <taxon>Raphanus</taxon>
    </lineage>
</organism>
<dbReference type="AlphaFoldDB" id="A0A6J0K6F7"/>
<dbReference type="InterPro" id="IPR040256">
    <property type="entry name" value="At4g02000-like"/>
</dbReference>
<reference evidence="2" key="1">
    <citation type="journal article" date="2019" name="Database">
        <title>The radish genome database (RadishGD): an integrated information resource for radish genomics.</title>
        <authorList>
            <person name="Yu H.J."/>
            <person name="Baek S."/>
            <person name="Lee Y.J."/>
            <person name="Cho A."/>
            <person name="Mun J.H."/>
        </authorList>
    </citation>
    <scope>NUCLEOTIDE SEQUENCE [LARGE SCALE GENOMIC DNA]</scope>
    <source>
        <strain evidence="2">cv. WK10039</strain>
    </source>
</reference>
<accession>A0A6J0K6F7</accession>
<evidence type="ECO:0000313" key="3">
    <source>
        <dbReference type="RefSeq" id="XP_018443565.1"/>
    </source>
</evidence>
<name>A0A6J0K6F7_RAPSA</name>
<sequence>MGEAKILVEIELDKPFPKQIVLDDKQGNIYLVEVEYSWIPSACERCGAFGHKEKKCLLPVKTLGTVPVTKDIQTPNEEIPMVDIAKLLQQTPATPVINLEQNSISATTHQAPATPKRTSLTGRFEEPGNGPSTNLHEVHSIHRSKSDNTLLSLAVTVAAPSSSQIIEETPSLVHITEASNSLEKEQHFGESFNKDSPNSQNIYQIPTENQLVFGNDKGHLLVGETSGYNTTRGGRPIKPTQKIQEIEWTIVRGRGKRGRRGRGSYYR</sequence>
<dbReference type="Proteomes" id="UP000504610">
    <property type="component" value="Chromosome 7"/>
</dbReference>
<protein>
    <submittedName>
        <fullName evidence="3">Uncharacterized protein LOC108815473</fullName>
    </submittedName>
</protein>
<reference evidence="3" key="2">
    <citation type="submission" date="2025-08" db="UniProtKB">
        <authorList>
            <consortium name="RefSeq"/>
        </authorList>
    </citation>
    <scope>IDENTIFICATION</scope>
    <source>
        <tissue evidence="3">Leaf</tissue>
    </source>
</reference>
<dbReference type="OrthoDB" id="1089417at2759"/>
<gene>
    <name evidence="3" type="primary">LOC108815473</name>
</gene>
<dbReference type="GeneID" id="108815473"/>
<dbReference type="KEGG" id="rsz:108815473"/>
<proteinExistence type="predicted"/>